<dbReference type="Proteomes" id="UP000076481">
    <property type="component" value="Unassembled WGS sequence"/>
</dbReference>
<dbReference type="Gene3D" id="3.40.50.720">
    <property type="entry name" value="NAD(P)-binding Rossmann-like Domain"/>
    <property type="match status" value="1"/>
</dbReference>
<dbReference type="AlphaFoldDB" id="A0A165M0Y0"/>
<dbReference type="GO" id="GO:0034256">
    <property type="term" value="F:chlorophyll(ide) b reductase activity"/>
    <property type="evidence" value="ECO:0007669"/>
    <property type="project" value="TreeGrafter"/>
</dbReference>
<dbReference type="GO" id="GO:0015996">
    <property type="term" value="P:chlorophyll catabolic process"/>
    <property type="evidence" value="ECO:0007669"/>
    <property type="project" value="TreeGrafter"/>
</dbReference>
<dbReference type="PANTHER" id="PTHR24314:SF21">
    <property type="entry name" value="CHLOROPHYLL(IDE) B REDUCTASE NYC1, CHLOROPLASTIC-RELATED"/>
    <property type="match status" value="1"/>
</dbReference>
<dbReference type="RefSeq" id="WP_076792368.1">
    <property type="nucleotide sequence ID" value="NZ_LVWG01000021.1"/>
</dbReference>
<dbReference type="SUPFAM" id="SSF51735">
    <property type="entry name" value="NAD(P)-binding Rossmann-fold domains"/>
    <property type="match status" value="1"/>
</dbReference>
<proteinExistence type="predicted"/>
<evidence type="ECO:0000313" key="1">
    <source>
        <dbReference type="EMBL" id="KZK74678.1"/>
    </source>
</evidence>
<accession>A0A165M0Y0</accession>
<name>A0A165M0Y0_PELLU</name>
<dbReference type="InterPro" id="IPR052625">
    <property type="entry name" value="Chl_b_Red"/>
</dbReference>
<evidence type="ECO:0000313" key="2">
    <source>
        <dbReference type="Proteomes" id="UP000076481"/>
    </source>
</evidence>
<protein>
    <submittedName>
        <fullName evidence="1">Short-chain dehydrogenase</fullName>
    </submittedName>
</protein>
<dbReference type="PRINTS" id="PR00081">
    <property type="entry name" value="GDHRDH"/>
</dbReference>
<gene>
    <name evidence="1" type="ORF">A3K90_09560</name>
</gene>
<dbReference type="InterPro" id="IPR002347">
    <property type="entry name" value="SDR_fam"/>
</dbReference>
<dbReference type="GO" id="GO:0010304">
    <property type="term" value="P:PSII associated light-harvesting complex II catabolic process"/>
    <property type="evidence" value="ECO:0007669"/>
    <property type="project" value="TreeGrafter"/>
</dbReference>
<sequence>MKNIVITGSSRGIGLGLAHAFLSKGCRVMISSSNSSNLDKALNELIEQHGSEHISAKTCDVSDYKQVQELWNHAHKSIGQVDIWINNAGIAHPLLPFWKLDMKQIGHTLDVNLAGTINGSHVAIRGMIEQGSGYLYNLEGQGADGGIIHGMGIFGTTKAAVHYFSKSLIEETRSLKIKVGTIIPGIIRTALQAETAQQTDAGRLFLSLLGENVREATEDLAKRILANNTHGACINRMTPPDMIGKLASLPFNFLLGR</sequence>
<comment type="caution">
    <text evidence="1">The sequence shown here is derived from an EMBL/GenBank/DDBJ whole genome shotgun (WGS) entry which is preliminary data.</text>
</comment>
<reference evidence="1 2" key="1">
    <citation type="submission" date="2016-03" db="EMBL/GenBank/DDBJ databases">
        <title>Speciation and ecological success in dimly lit waters: horizontal gene transfer in a green sulfur bacteria bloom unveiled by metagenomic assembly.</title>
        <authorList>
            <person name="Llorens-Mares T."/>
            <person name="Liu Z."/>
            <person name="Allen L.Z."/>
            <person name="Rusch D.B."/>
            <person name="Craig M.T."/>
            <person name="Dupont C.L."/>
            <person name="Bryant D.A."/>
            <person name="Casamayor E.O."/>
        </authorList>
    </citation>
    <scope>NUCLEOTIDE SEQUENCE [LARGE SCALE GENOMIC DNA]</scope>
    <source>
        <strain evidence="1">CIII</strain>
    </source>
</reference>
<dbReference type="InterPro" id="IPR036291">
    <property type="entry name" value="NAD(P)-bd_dom_sf"/>
</dbReference>
<dbReference type="Pfam" id="PF00106">
    <property type="entry name" value="adh_short"/>
    <property type="match status" value="1"/>
</dbReference>
<dbReference type="CDD" id="cd05233">
    <property type="entry name" value="SDR_c"/>
    <property type="match status" value="1"/>
</dbReference>
<organism evidence="1 2">
    <name type="scientific">Pelodictyon luteolum</name>
    <dbReference type="NCBI Taxonomy" id="1100"/>
    <lineage>
        <taxon>Bacteria</taxon>
        <taxon>Pseudomonadati</taxon>
        <taxon>Chlorobiota</taxon>
        <taxon>Chlorobiia</taxon>
        <taxon>Chlorobiales</taxon>
        <taxon>Chlorobiaceae</taxon>
        <taxon>Chlorobium/Pelodictyon group</taxon>
        <taxon>Pelodictyon</taxon>
    </lineage>
</organism>
<dbReference type="EMBL" id="LVWG01000021">
    <property type="protein sequence ID" value="KZK74678.1"/>
    <property type="molecule type" value="Genomic_DNA"/>
</dbReference>
<dbReference type="PANTHER" id="PTHR24314">
    <property type="entry name" value="NON-SPECIFIC LIPID TRANSFER PROTEIN-RELATED"/>
    <property type="match status" value="1"/>
</dbReference>